<evidence type="ECO:0000313" key="2">
    <source>
        <dbReference type="Proteomes" id="UP001055879"/>
    </source>
</evidence>
<evidence type="ECO:0000313" key="1">
    <source>
        <dbReference type="EMBL" id="KAI3669981.1"/>
    </source>
</evidence>
<accession>A0ACB8XPZ7</accession>
<protein>
    <submittedName>
        <fullName evidence="1">Uncharacterized protein</fullName>
    </submittedName>
</protein>
<dbReference type="EMBL" id="CM042062">
    <property type="protein sequence ID" value="KAI3669981.1"/>
    <property type="molecule type" value="Genomic_DNA"/>
</dbReference>
<reference evidence="2" key="1">
    <citation type="journal article" date="2022" name="Mol. Ecol. Resour.">
        <title>The genomes of chicory, endive, great burdock and yacon provide insights into Asteraceae palaeo-polyploidization history and plant inulin production.</title>
        <authorList>
            <person name="Fan W."/>
            <person name="Wang S."/>
            <person name="Wang H."/>
            <person name="Wang A."/>
            <person name="Jiang F."/>
            <person name="Liu H."/>
            <person name="Zhao H."/>
            <person name="Xu D."/>
            <person name="Zhang Y."/>
        </authorList>
    </citation>
    <scope>NUCLEOTIDE SEQUENCE [LARGE SCALE GENOMIC DNA]</scope>
    <source>
        <strain evidence="2">cv. Niubang</strain>
    </source>
</reference>
<gene>
    <name evidence="1" type="ORF">L6452_41527</name>
</gene>
<proteinExistence type="predicted"/>
<comment type="caution">
    <text evidence="1">The sequence shown here is derived from an EMBL/GenBank/DDBJ whole genome shotgun (WGS) entry which is preliminary data.</text>
</comment>
<name>A0ACB8XPZ7_ARCLA</name>
<dbReference type="Proteomes" id="UP001055879">
    <property type="component" value="Linkage Group LG16"/>
</dbReference>
<reference evidence="1 2" key="2">
    <citation type="journal article" date="2022" name="Mol. Ecol. Resour.">
        <title>The genomes of chicory, endive, great burdock and yacon provide insights into Asteraceae paleo-polyploidization history and plant inulin production.</title>
        <authorList>
            <person name="Fan W."/>
            <person name="Wang S."/>
            <person name="Wang H."/>
            <person name="Wang A."/>
            <person name="Jiang F."/>
            <person name="Liu H."/>
            <person name="Zhao H."/>
            <person name="Xu D."/>
            <person name="Zhang Y."/>
        </authorList>
    </citation>
    <scope>NUCLEOTIDE SEQUENCE [LARGE SCALE GENOMIC DNA]</scope>
    <source>
        <strain evidence="2">cv. Niubang</strain>
    </source>
</reference>
<keyword evidence="2" id="KW-1185">Reference proteome</keyword>
<sequence length="351" mass="39691">MKTHFKPLQNLRSVFLKQQQGMSVDGLPLDLVEDDEDQDSQQPPSPSSQSETYMVGSVIANIFGLQYYSGGINEREMVGLVREPLNRFDPNAIRVVNSRAIQVGHIEKKVASVLAPLIDYNLVRVEGIVPNTPKDSVHYKLPCHIHVFAKIEDFETVKSAFSRCGLCLISQNDHLFNTSEYVVVKEKKTSDVNEIFKLVDENASKNMVILGTMEPPKDFILPDLFLHQKEGLSWLYHRENFDELPPFWEETDGGGFVNVLTNYQTGRRREPLRGGIFADDMGLGKTLTLLSLIALDKCKISSNEVTGIEDDDDQSVVSIGKRSRTTTVSRRKKPKTDDERKTNEGKEYVRK</sequence>
<organism evidence="1 2">
    <name type="scientific">Arctium lappa</name>
    <name type="common">Greater burdock</name>
    <name type="synonym">Lappa major</name>
    <dbReference type="NCBI Taxonomy" id="4217"/>
    <lineage>
        <taxon>Eukaryota</taxon>
        <taxon>Viridiplantae</taxon>
        <taxon>Streptophyta</taxon>
        <taxon>Embryophyta</taxon>
        <taxon>Tracheophyta</taxon>
        <taxon>Spermatophyta</taxon>
        <taxon>Magnoliopsida</taxon>
        <taxon>eudicotyledons</taxon>
        <taxon>Gunneridae</taxon>
        <taxon>Pentapetalae</taxon>
        <taxon>asterids</taxon>
        <taxon>campanulids</taxon>
        <taxon>Asterales</taxon>
        <taxon>Asteraceae</taxon>
        <taxon>Carduoideae</taxon>
        <taxon>Cardueae</taxon>
        <taxon>Arctiinae</taxon>
        <taxon>Arctium</taxon>
    </lineage>
</organism>